<proteinExistence type="predicted"/>
<dbReference type="WBParaSite" id="PS1159_v2.g14153.t1">
    <property type="protein sequence ID" value="PS1159_v2.g14153.t1"/>
    <property type="gene ID" value="PS1159_v2.g14153"/>
</dbReference>
<organism evidence="1 2">
    <name type="scientific">Panagrolaimus sp. PS1159</name>
    <dbReference type="NCBI Taxonomy" id="55785"/>
    <lineage>
        <taxon>Eukaryota</taxon>
        <taxon>Metazoa</taxon>
        <taxon>Ecdysozoa</taxon>
        <taxon>Nematoda</taxon>
        <taxon>Chromadorea</taxon>
        <taxon>Rhabditida</taxon>
        <taxon>Tylenchina</taxon>
        <taxon>Panagrolaimomorpha</taxon>
        <taxon>Panagrolaimoidea</taxon>
        <taxon>Panagrolaimidae</taxon>
        <taxon>Panagrolaimus</taxon>
    </lineage>
</organism>
<protein>
    <submittedName>
        <fullName evidence="2">Actin-related protein</fullName>
    </submittedName>
</protein>
<name>A0AC35F677_9BILA</name>
<evidence type="ECO:0000313" key="2">
    <source>
        <dbReference type="WBParaSite" id="PS1159_v2.g14153.t1"/>
    </source>
</evidence>
<dbReference type="Proteomes" id="UP000887580">
    <property type="component" value="Unplaced"/>
</dbReference>
<accession>A0AC35F677</accession>
<reference evidence="2" key="1">
    <citation type="submission" date="2022-11" db="UniProtKB">
        <authorList>
            <consortium name="WormBaseParasite"/>
        </authorList>
    </citation>
    <scope>IDENTIFICATION</scope>
</reference>
<evidence type="ECO:0000313" key="1">
    <source>
        <dbReference type="Proteomes" id="UP000887580"/>
    </source>
</evidence>
<sequence>MSVENEYLLRGEDVSALVFDIRSNALVGGYGGLYTAPQCSVAPYVGVRDEESGNSKKQRFIDDPDVYIPREGTQLKKYIEKSKIVDWDHFENVFEYLVTDKLRFDPSLSPMLFIEGNVYDRKHREKLAEILFEKFNSRALCVMPVAPLIIFRREPTYNGVVVDIGTDETTVSLVSDGFLLRKNVTSVDFGLDTVADLCGELLNNKKINFSTNLQNKYKFPVHSSYEEVAQRKLLSEFAQKVLYCQKKPFKDSLLPAPNVDFTFGSKKYSFNAEEQCKIMECLFDPTVTPSNIENFNGLYKLIEDTVDPFNVDSIANFYSHIYTNGEGTLFKGFADRLNHELTKTPPRLQARLNSNVKAYEKNSAWKQGGIIAGMGTTGQLWVSKMEYEDGSRKLHYL</sequence>